<dbReference type="Proteomes" id="UP000015380">
    <property type="component" value="Chromosome"/>
</dbReference>
<dbReference type="PANTHER" id="PTHR30093:SF47">
    <property type="entry name" value="TYPE IV PILUS NON-CORE MINOR PILIN PILE"/>
    <property type="match status" value="1"/>
</dbReference>
<dbReference type="GO" id="GO:0043683">
    <property type="term" value="P:type IV pilus assembly"/>
    <property type="evidence" value="ECO:0007669"/>
    <property type="project" value="InterPro"/>
</dbReference>
<dbReference type="EMBL" id="CP005996">
    <property type="protein sequence ID" value="AGS38411.1"/>
    <property type="molecule type" value="Genomic_DNA"/>
</dbReference>
<dbReference type="PRINTS" id="PR00813">
    <property type="entry name" value="BCTERIALGSPG"/>
</dbReference>
<dbReference type="SUPFAM" id="SSF54523">
    <property type="entry name" value="Pili subunits"/>
    <property type="match status" value="1"/>
</dbReference>
<keyword evidence="4" id="KW-1185">Reference proteome</keyword>
<dbReference type="InterPro" id="IPR045584">
    <property type="entry name" value="Pilin-like"/>
</dbReference>
<name>S5T3R5_9GAMM</name>
<dbReference type="InterPro" id="IPR000983">
    <property type="entry name" value="Bac_GSPG_pilin"/>
</dbReference>
<gene>
    <name evidence="3" type="ORF">CYCME_0067</name>
</gene>
<dbReference type="GO" id="GO:0015628">
    <property type="term" value="P:protein secretion by the type II secretion system"/>
    <property type="evidence" value="ECO:0007669"/>
    <property type="project" value="InterPro"/>
</dbReference>
<dbReference type="Pfam" id="PF16732">
    <property type="entry name" value="ComP_DUS"/>
    <property type="match status" value="1"/>
</dbReference>
<keyword evidence="2" id="KW-0812">Transmembrane</keyword>
<dbReference type="HOGENOM" id="CLU_091705_6_1_6"/>
<dbReference type="Gene3D" id="3.30.700.10">
    <property type="entry name" value="Glycoprotein, Type 4 Pilin"/>
    <property type="match status" value="1"/>
</dbReference>
<feature type="transmembrane region" description="Helical" evidence="2">
    <location>
        <begin position="12"/>
        <end position="30"/>
    </location>
</feature>
<dbReference type="KEGG" id="cza:CYCME_0067"/>
<dbReference type="InterPro" id="IPR031982">
    <property type="entry name" value="PilE-like"/>
</dbReference>
<dbReference type="Pfam" id="PF07963">
    <property type="entry name" value="N_methyl"/>
    <property type="match status" value="1"/>
</dbReference>
<evidence type="ECO:0000256" key="2">
    <source>
        <dbReference type="SAM" id="Phobius"/>
    </source>
</evidence>
<evidence type="ECO:0000313" key="4">
    <source>
        <dbReference type="Proteomes" id="UP000015380"/>
    </source>
</evidence>
<dbReference type="InterPro" id="IPR012902">
    <property type="entry name" value="N_methyl_site"/>
</dbReference>
<dbReference type="PATRIC" id="fig|1198232.3.peg.69"/>
<accession>S5T3R5</accession>
<organism evidence="3 4">
    <name type="scientific">Cycloclasticus zancles 78-ME</name>
    <dbReference type="NCBI Taxonomy" id="1198232"/>
    <lineage>
        <taxon>Bacteria</taxon>
        <taxon>Pseudomonadati</taxon>
        <taxon>Pseudomonadota</taxon>
        <taxon>Gammaproteobacteria</taxon>
        <taxon>Thiotrichales</taxon>
        <taxon>Piscirickettsiaceae</taxon>
        <taxon>Cycloclasticus</taxon>
    </lineage>
</organism>
<keyword evidence="2" id="KW-1133">Transmembrane helix</keyword>
<reference evidence="3 4" key="1">
    <citation type="submission" date="2013-05" db="EMBL/GenBank/DDBJ databases">
        <title>Between feast and famine: a lifestyle of most important marine PAH-degrading bacterium Cycloclasticus sp. 7ME.</title>
        <authorList>
            <person name="Yakimov M.M."/>
            <person name="Messina E."/>
            <person name="Genovese M."/>
            <person name="Denaro R."/>
            <person name="Crisafi F."/>
            <person name="Russo D."/>
            <person name="Cappello S."/>
            <person name="Santisi S."/>
            <person name="Smedile F."/>
            <person name="Golyshina O.V."/>
            <person name="Tran H."/>
            <person name="Pieper D.H."/>
            <person name="Golyshin P.N."/>
            <person name="Giuliano L."/>
        </authorList>
    </citation>
    <scope>NUCLEOTIDE SEQUENCE [LARGE SCALE GENOMIC DNA]</scope>
    <source>
        <strain evidence="3 4">78-ME</strain>
    </source>
</reference>
<dbReference type="PANTHER" id="PTHR30093">
    <property type="entry name" value="GENERAL SECRETION PATHWAY PROTEIN G"/>
    <property type="match status" value="1"/>
</dbReference>
<proteinExistence type="predicted"/>
<evidence type="ECO:0000256" key="1">
    <source>
        <dbReference type="ARBA" id="ARBA00022481"/>
    </source>
</evidence>
<keyword evidence="1" id="KW-0488">Methylation</keyword>
<reference evidence="4" key="2">
    <citation type="journal article" date="2016" name="Environ. Microbiol. Rep.">
        <title>Analysis of defence systems and a conjugative IncP-1 plasmid in the marine polyaromatic hydrocarbons-degrading bacterium Cycloclasticus sp. 78-ME.</title>
        <authorList>
            <person name="Yakimov M.M."/>
            <person name="Crisafi F."/>
            <person name="Messina E."/>
            <person name="Smedile F."/>
            <person name="Lopatina A."/>
            <person name="Denaro R."/>
            <person name="Pieper D.H."/>
            <person name="Golyshin P.N."/>
            <person name="Giuliano L."/>
        </authorList>
    </citation>
    <scope>NUCLEOTIDE SEQUENCE [LARGE SCALE GENOMIC DNA]</scope>
    <source>
        <strain evidence="4">78-ME</strain>
    </source>
</reference>
<dbReference type="GO" id="GO:0015627">
    <property type="term" value="C:type II protein secretion system complex"/>
    <property type="evidence" value="ECO:0007669"/>
    <property type="project" value="InterPro"/>
</dbReference>
<dbReference type="eggNOG" id="COG4968">
    <property type="taxonomic scope" value="Bacteria"/>
</dbReference>
<evidence type="ECO:0000313" key="3">
    <source>
        <dbReference type="EMBL" id="AGS38411.1"/>
    </source>
</evidence>
<protein>
    <submittedName>
        <fullName evidence="3">Type IV fimbrial biogenesis protein PilE</fullName>
    </submittedName>
</protein>
<keyword evidence="2" id="KW-0472">Membrane</keyword>
<dbReference type="RefSeq" id="WP_020931782.1">
    <property type="nucleotide sequence ID" value="NC_021917.1"/>
</dbReference>
<dbReference type="AlphaFoldDB" id="S5T3R5"/>
<sequence length="145" mass="15726">MKTRNGFTLIELMIVVAIIAILTSIAYPSYVENTRTNKRTTAQSDLLKLSNFLERRFTENNSYLILNGTSDPISSAACATAAGCTPALEPGIIHPDYNYSFSSAPTATAFELQAVPQNAQASDKCGTMTYDQTGAKTATLTNCWR</sequence>
<dbReference type="NCBIfam" id="TIGR02532">
    <property type="entry name" value="IV_pilin_GFxxxE"/>
    <property type="match status" value="1"/>
</dbReference>